<dbReference type="InterPro" id="IPR002925">
    <property type="entry name" value="Dienelactn_hydro"/>
</dbReference>
<keyword evidence="2" id="KW-0378">Hydrolase</keyword>
<protein>
    <submittedName>
        <fullName evidence="2">Related to dienelactone hydrolase family protein</fullName>
    </submittedName>
</protein>
<evidence type="ECO:0000259" key="1">
    <source>
        <dbReference type="Pfam" id="PF01738"/>
    </source>
</evidence>
<dbReference type="Gene3D" id="3.40.50.1820">
    <property type="entry name" value="alpha/beta hydrolase"/>
    <property type="match status" value="1"/>
</dbReference>
<dbReference type="PANTHER" id="PTHR17630">
    <property type="entry name" value="DIENELACTONE HYDROLASE"/>
    <property type="match status" value="1"/>
</dbReference>
<dbReference type="PANTHER" id="PTHR17630:SF105">
    <property type="entry name" value="DIENELACTONE HYDROLASE FAMILY PROTEIN (AFU_ORTHOLOGUE AFUA_4G08790)"/>
    <property type="match status" value="1"/>
</dbReference>
<dbReference type="Proteomes" id="UP000178912">
    <property type="component" value="Unassembled WGS sequence"/>
</dbReference>
<dbReference type="AlphaFoldDB" id="A0A1E1L018"/>
<dbReference type="Pfam" id="PF01738">
    <property type="entry name" value="DLH"/>
    <property type="match status" value="1"/>
</dbReference>
<name>A0A1E1L018_9HELO</name>
<evidence type="ECO:0000313" key="3">
    <source>
        <dbReference type="Proteomes" id="UP000178912"/>
    </source>
</evidence>
<dbReference type="GO" id="GO:0016787">
    <property type="term" value="F:hydrolase activity"/>
    <property type="evidence" value="ECO:0007669"/>
    <property type="project" value="UniProtKB-KW"/>
</dbReference>
<gene>
    <name evidence="2" type="ORF">RAG0_10489</name>
</gene>
<proteinExistence type="predicted"/>
<keyword evidence="3" id="KW-1185">Reference proteome</keyword>
<organism evidence="2 3">
    <name type="scientific">Rhynchosporium agropyri</name>
    <dbReference type="NCBI Taxonomy" id="914238"/>
    <lineage>
        <taxon>Eukaryota</taxon>
        <taxon>Fungi</taxon>
        <taxon>Dikarya</taxon>
        <taxon>Ascomycota</taxon>
        <taxon>Pezizomycotina</taxon>
        <taxon>Leotiomycetes</taxon>
        <taxon>Helotiales</taxon>
        <taxon>Ploettnerulaceae</taxon>
        <taxon>Rhynchosporium</taxon>
    </lineage>
</organism>
<dbReference type="InterPro" id="IPR029058">
    <property type="entry name" value="AB_hydrolase_fold"/>
</dbReference>
<feature type="domain" description="Dienelactone hydrolase" evidence="1">
    <location>
        <begin position="43"/>
        <end position="268"/>
    </location>
</feature>
<sequence length="278" mass="30277">MSCPDCAKGGLHEGTPEGREETLHGFHTYVTGPPAGTNIKGEIVYLPDALGWKFNNSRILADKYAKRTSSKVYLPDFMDGHAMDVSMFTNMDTLTSSQSILWKVGPLLNTIAGFVPFMYYNRLAVATPRVTQFLASLRTAQLNPLPIGAAGFCWGGKFVFLLCGEILNSSGRPLIDFGFTAHPSNLVLPLDAENVKLPISVTIGDVDVMIPKKQAEDLKATLEAKGEHEMVIIPGAVHGFATRAKPGDEEGTKQGLQAEDQAVNWFNKCFSGYEKAYT</sequence>
<reference evidence="3" key="1">
    <citation type="submission" date="2016-03" db="EMBL/GenBank/DDBJ databases">
        <authorList>
            <person name="Guldener U."/>
        </authorList>
    </citation>
    <scope>NUCLEOTIDE SEQUENCE [LARGE SCALE GENOMIC DNA]</scope>
    <source>
        <strain evidence="3">04CH-RAC-A.6.1</strain>
    </source>
</reference>
<dbReference type="SUPFAM" id="SSF53474">
    <property type="entry name" value="alpha/beta-Hydrolases"/>
    <property type="match status" value="1"/>
</dbReference>
<accession>A0A1E1L018</accession>
<evidence type="ECO:0000313" key="2">
    <source>
        <dbReference type="EMBL" id="CZT03854.1"/>
    </source>
</evidence>
<dbReference type="OrthoDB" id="17560at2759"/>
<dbReference type="EMBL" id="FJUX01000065">
    <property type="protein sequence ID" value="CZT03854.1"/>
    <property type="molecule type" value="Genomic_DNA"/>
</dbReference>